<dbReference type="OrthoDB" id="5415741at2759"/>
<dbReference type="VEuPathDB" id="FungiDB:ASPGLDRAFT_53539"/>
<dbReference type="STRING" id="1160497.A0A1L9V3M4"/>
<feature type="compositionally biased region" description="Polar residues" evidence="1">
    <location>
        <begin position="58"/>
        <end position="68"/>
    </location>
</feature>
<protein>
    <submittedName>
        <fullName evidence="2">Uncharacterized protein</fullName>
    </submittedName>
</protein>
<accession>A0A1L9V3M4</accession>
<evidence type="ECO:0000313" key="2">
    <source>
        <dbReference type="EMBL" id="OJJ78543.1"/>
    </source>
</evidence>
<name>A0A1L9V3M4_ASPGL</name>
<dbReference type="EMBL" id="KV878933">
    <property type="protein sequence ID" value="OJJ78543.1"/>
    <property type="molecule type" value="Genomic_DNA"/>
</dbReference>
<dbReference type="GeneID" id="34464267"/>
<dbReference type="Proteomes" id="UP000184300">
    <property type="component" value="Unassembled WGS sequence"/>
</dbReference>
<evidence type="ECO:0000256" key="1">
    <source>
        <dbReference type="SAM" id="MobiDB-lite"/>
    </source>
</evidence>
<evidence type="ECO:0000313" key="3">
    <source>
        <dbReference type="Proteomes" id="UP000184300"/>
    </source>
</evidence>
<keyword evidence="3" id="KW-1185">Reference proteome</keyword>
<reference evidence="3" key="1">
    <citation type="journal article" date="2017" name="Genome Biol.">
        <title>Comparative genomics reveals high biological diversity and specific adaptations in the industrially and medically important fungal genus Aspergillus.</title>
        <authorList>
            <person name="de Vries R.P."/>
            <person name="Riley R."/>
            <person name="Wiebenga A."/>
            <person name="Aguilar-Osorio G."/>
            <person name="Amillis S."/>
            <person name="Uchima C.A."/>
            <person name="Anderluh G."/>
            <person name="Asadollahi M."/>
            <person name="Askin M."/>
            <person name="Barry K."/>
            <person name="Battaglia E."/>
            <person name="Bayram O."/>
            <person name="Benocci T."/>
            <person name="Braus-Stromeyer S.A."/>
            <person name="Caldana C."/>
            <person name="Canovas D."/>
            <person name="Cerqueira G.C."/>
            <person name="Chen F."/>
            <person name="Chen W."/>
            <person name="Choi C."/>
            <person name="Clum A."/>
            <person name="Dos Santos R.A."/>
            <person name="Damasio A.R."/>
            <person name="Diallinas G."/>
            <person name="Emri T."/>
            <person name="Fekete E."/>
            <person name="Flipphi M."/>
            <person name="Freyberg S."/>
            <person name="Gallo A."/>
            <person name="Gournas C."/>
            <person name="Habgood R."/>
            <person name="Hainaut M."/>
            <person name="Harispe M.L."/>
            <person name="Henrissat B."/>
            <person name="Hilden K.S."/>
            <person name="Hope R."/>
            <person name="Hossain A."/>
            <person name="Karabika E."/>
            <person name="Karaffa L."/>
            <person name="Karanyi Z."/>
            <person name="Krasevec N."/>
            <person name="Kuo A."/>
            <person name="Kusch H."/>
            <person name="LaButti K."/>
            <person name="Lagendijk E.L."/>
            <person name="Lapidus A."/>
            <person name="Levasseur A."/>
            <person name="Lindquist E."/>
            <person name="Lipzen A."/>
            <person name="Logrieco A.F."/>
            <person name="MacCabe A."/>
            <person name="Maekelae M.R."/>
            <person name="Malavazi I."/>
            <person name="Melin P."/>
            <person name="Meyer V."/>
            <person name="Mielnichuk N."/>
            <person name="Miskei M."/>
            <person name="Molnar A.P."/>
            <person name="Mule G."/>
            <person name="Ngan C.Y."/>
            <person name="Orejas M."/>
            <person name="Orosz E."/>
            <person name="Ouedraogo J.P."/>
            <person name="Overkamp K.M."/>
            <person name="Park H.-S."/>
            <person name="Perrone G."/>
            <person name="Piumi F."/>
            <person name="Punt P.J."/>
            <person name="Ram A.F."/>
            <person name="Ramon A."/>
            <person name="Rauscher S."/>
            <person name="Record E."/>
            <person name="Riano-Pachon D.M."/>
            <person name="Robert V."/>
            <person name="Roehrig J."/>
            <person name="Ruller R."/>
            <person name="Salamov A."/>
            <person name="Salih N.S."/>
            <person name="Samson R.A."/>
            <person name="Sandor E."/>
            <person name="Sanguinetti M."/>
            <person name="Schuetze T."/>
            <person name="Sepcic K."/>
            <person name="Shelest E."/>
            <person name="Sherlock G."/>
            <person name="Sophianopoulou V."/>
            <person name="Squina F.M."/>
            <person name="Sun H."/>
            <person name="Susca A."/>
            <person name="Todd R.B."/>
            <person name="Tsang A."/>
            <person name="Unkles S.E."/>
            <person name="van de Wiele N."/>
            <person name="van Rossen-Uffink D."/>
            <person name="Oliveira J.V."/>
            <person name="Vesth T.C."/>
            <person name="Visser J."/>
            <person name="Yu J.-H."/>
            <person name="Zhou M."/>
            <person name="Andersen M.R."/>
            <person name="Archer D.B."/>
            <person name="Baker S.E."/>
            <person name="Benoit I."/>
            <person name="Brakhage A.A."/>
            <person name="Braus G.H."/>
            <person name="Fischer R."/>
            <person name="Frisvad J.C."/>
            <person name="Goldman G.H."/>
            <person name="Houbraken J."/>
            <person name="Oakley B."/>
            <person name="Pocsi I."/>
            <person name="Scazzocchio C."/>
            <person name="Seiboth B."/>
            <person name="vanKuyk P.A."/>
            <person name="Wortman J."/>
            <person name="Dyer P.S."/>
            <person name="Grigoriev I.V."/>
        </authorList>
    </citation>
    <scope>NUCLEOTIDE SEQUENCE [LARGE SCALE GENOMIC DNA]</scope>
    <source>
        <strain evidence="3">CBS 516.65</strain>
    </source>
</reference>
<dbReference type="RefSeq" id="XP_022395241.1">
    <property type="nucleotide sequence ID" value="XM_022548006.1"/>
</dbReference>
<feature type="compositionally biased region" description="Basic and acidic residues" evidence="1">
    <location>
        <begin position="48"/>
        <end position="57"/>
    </location>
</feature>
<proteinExistence type="predicted"/>
<organism evidence="2 3">
    <name type="scientific">Aspergillus glaucus CBS 516.65</name>
    <dbReference type="NCBI Taxonomy" id="1160497"/>
    <lineage>
        <taxon>Eukaryota</taxon>
        <taxon>Fungi</taxon>
        <taxon>Dikarya</taxon>
        <taxon>Ascomycota</taxon>
        <taxon>Pezizomycotina</taxon>
        <taxon>Eurotiomycetes</taxon>
        <taxon>Eurotiomycetidae</taxon>
        <taxon>Eurotiales</taxon>
        <taxon>Aspergillaceae</taxon>
        <taxon>Aspergillus</taxon>
        <taxon>Aspergillus subgen. Aspergillus</taxon>
    </lineage>
</organism>
<dbReference type="AlphaFoldDB" id="A0A1L9V3M4"/>
<gene>
    <name evidence="2" type="ORF">ASPGLDRAFT_53539</name>
</gene>
<sequence length="78" mass="8986">MTQGFDIQRVEAITGMSSWTIKRWVKKAKERGFNPEIDQRILTEYVEDDPRPGRPKEITQSTEDSIVSSIRKDHAGHS</sequence>
<feature type="region of interest" description="Disordered" evidence="1">
    <location>
        <begin position="44"/>
        <end position="78"/>
    </location>
</feature>